<proteinExistence type="inferred from homology"/>
<evidence type="ECO:0000256" key="7">
    <source>
        <dbReference type="SAM" id="Phobius"/>
    </source>
</evidence>
<comment type="similarity">
    <text evidence="2">Belongs to the autoinducer-2 exporter (AI-2E) (TC 2.A.86) family.</text>
</comment>
<gene>
    <name evidence="8" type="ORF">KC19_5G059800</name>
</gene>
<comment type="subcellular location">
    <subcellularLocation>
        <location evidence="1">Membrane</location>
        <topology evidence="1">Multi-pass membrane protein</topology>
    </subcellularLocation>
</comment>
<evidence type="ECO:0000256" key="3">
    <source>
        <dbReference type="ARBA" id="ARBA00022692"/>
    </source>
</evidence>
<evidence type="ECO:0000256" key="6">
    <source>
        <dbReference type="SAM" id="MobiDB-lite"/>
    </source>
</evidence>
<feature type="compositionally biased region" description="Basic and acidic residues" evidence="6">
    <location>
        <begin position="71"/>
        <end position="85"/>
    </location>
</feature>
<feature type="region of interest" description="Disordered" evidence="6">
    <location>
        <begin position="1"/>
        <end position="85"/>
    </location>
</feature>
<accession>A0A8T0HYC1</accession>
<comment type="caution">
    <text evidence="8">The sequence shown here is derived from an EMBL/GenBank/DDBJ whole genome shotgun (WGS) entry which is preliminary data.</text>
</comment>
<keyword evidence="5 7" id="KW-0472">Membrane</keyword>
<protein>
    <recommendedName>
        <fullName evidence="10">Transmembrane protein 245</fullName>
    </recommendedName>
</protein>
<name>A0A8T0HYC1_CERPU</name>
<dbReference type="AlphaFoldDB" id="A0A8T0HYC1"/>
<dbReference type="EMBL" id="CM026425">
    <property type="protein sequence ID" value="KAG0576160.1"/>
    <property type="molecule type" value="Genomic_DNA"/>
</dbReference>
<feature type="transmembrane region" description="Helical" evidence="7">
    <location>
        <begin position="552"/>
        <end position="570"/>
    </location>
</feature>
<feature type="transmembrane region" description="Helical" evidence="7">
    <location>
        <begin position="132"/>
        <end position="157"/>
    </location>
</feature>
<keyword evidence="9" id="KW-1185">Reference proteome</keyword>
<keyword evidence="3 7" id="KW-0812">Transmembrane</keyword>
<evidence type="ECO:0000256" key="4">
    <source>
        <dbReference type="ARBA" id="ARBA00022989"/>
    </source>
</evidence>
<reference evidence="8" key="1">
    <citation type="submission" date="2020-06" db="EMBL/GenBank/DDBJ databases">
        <title>WGS assembly of Ceratodon purpureus strain R40.</title>
        <authorList>
            <person name="Carey S.B."/>
            <person name="Jenkins J."/>
            <person name="Shu S."/>
            <person name="Lovell J.T."/>
            <person name="Sreedasyam A."/>
            <person name="Maumus F."/>
            <person name="Tiley G.P."/>
            <person name="Fernandez-Pozo N."/>
            <person name="Barry K."/>
            <person name="Chen C."/>
            <person name="Wang M."/>
            <person name="Lipzen A."/>
            <person name="Daum C."/>
            <person name="Saski C.A."/>
            <person name="Payton A.C."/>
            <person name="Mcbreen J.C."/>
            <person name="Conrad R.E."/>
            <person name="Kollar L.M."/>
            <person name="Olsson S."/>
            <person name="Huttunen S."/>
            <person name="Landis J.B."/>
            <person name="Wickett N.J."/>
            <person name="Johnson M.G."/>
            <person name="Rensing S.A."/>
            <person name="Grimwood J."/>
            <person name="Schmutz J."/>
            <person name="Mcdaniel S.F."/>
        </authorList>
    </citation>
    <scope>NUCLEOTIDE SEQUENCE</scope>
    <source>
        <strain evidence="8">R40</strain>
    </source>
</reference>
<evidence type="ECO:0000256" key="2">
    <source>
        <dbReference type="ARBA" id="ARBA00009773"/>
    </source>
</evidence>
<feature type="compositionally biased region" description="Basic and acidic residues" evidence="6">
    <location>
        <begin position="7"/>
        <end position="21"/>
    </location>
</feature>
<organism evidence="8 9">
    <name type="scientific">Ceratodon purpureus</name>
    <name type="common">Fire moss</name>
    <name type="synonym">Dicranum purpureum</name>
    <dbReference type="NCBI Taxonomy" id="3225"/>
    <lineage>
        <taxon>Eukaryota</taxon>
        <taxon>Viridiplantae</taxon>
        <taxon>Streptophyta</taxon>
        <taxon>Embryophyta</taxon>
        <taxon>Bryophyta</taxon>
        <taxon>Bryophytina</taxon>
        <taxon>Bryopsida</taxon>
        <taxon>Dicranidae</taxon>
        <taxon>Pseudoditrichales</taxon>
        <taxon>Ditrichaceae</taxon>
        <taxon>Ceratodon</taxon>
    </lineage>
</organism>
<sequence length="749" mass="82527">MGSSVRWESHSVPSRDPELHRIPSWKEMYEGGSANTSPSRPPRGPTRVHSPPAKLIDQGGSFTKLISPSPEPKEMVKKEDEKGEEVSLEQVEEMSEGKAQKQMIERKTQKSKSARFDEIINPSSLNVDNAQLAMYIAMAHAMLVLGILIFFGIGLLLKGYWKPIQWAILISMPLREIQSVLVGFWQEPLEAGIVETILAVPAFLLKNLVETGNDTREAILGMVGMLGKGSESVPKKKIGFAKLLRWLLTFAVCTLVYDFLGPVFLASSAFIGLLAYAGLTTLWPFFETTPLRTPTFKNKGNSSSVFYRWTIQPVVDALRWSNRVVTRSLAAKLPTIVATVLILLIFVSFLGGSILFTYKVGMEAKDALVTLKTVVDHSNYAETTGLNKWVEENNVTQQLESYMGQAYDTLIQQIDAFAEQNNMTEAVNVGKEFLSGFTNKKDSKVIGAQNVTEITTLARPSHPLVERLQNIKIKLRTSDFGGAYAEGEAAAGLGLELFQIGQDDLMEKAKQALQKSSDIGKTLVLSGSSLLGKGFYMVLFLWSSIASGAWELFNIITQTIIFFSVLYYLVTSESGGVMNQALNMLPLSDSVRSRCATVLDHAVSSVLLANMKAAIFQATFSWLLFTWFRIHFLYMSTFLAMTQAVFPLFPNWLCAFPGGAQLALEGRYAEAAVLVILHVYGMDYGLWKIHIEIPGHNTYLTGLSIAGGMALFSPAIEGAILGPLIMTVLLAAKNLYAEFVLGIPMDLKS</sequence>
<feature type="transmembrane region" description="Helical" evidence="7">
    <location>
        <begin position="246"/>
        <end position="279"/>
    </location>
</feature>
<keyword evidence="4 7" id="KW-1133">Transmembrane helix</keyword>
<evidence type="ECO:0000313" key="8">
    <source>
        <dbReference type="EMBL" id="KAG0576160.1"/>
    </source>
</evidence>
<evidence type="ECO:0000256" key="1">
    <source>
        <dbReference type="ARBA" id="ARBA00004141"/>
    </source>
</evidence>
<dbReference type="Proteomes" id="UP000822688">
    <property type="component" value="Chromosome 5"/>
</dbReference>
<dbReference type="InterPro" id="IPR002549">
    <property type="entry name" value="AI-2E-like"/>
</dbReference>
<feature type="transmembrane region" description="Helical" evidence="7">
    <location>
        <begin position="523"/>
        <end position="546"/>
    </location>
</feature>
<evidence type="ECO:0000256" key="5">
    <source>
        <dbReference type="ARBA" id="ARBA00023136"/>
    </source>
</evidence>
<dbReference type="GO" id="GO:0016020">
    <property type="term" value="C:membrane"/>
    <property type="evidence" value="ECO:0007669"/>
    <property type="project" value="UniProtKB-SubCell"/>
</dbReference>
<dbReference type="PANTHER" id="PTHR21716:SF4">
    <property type="entry name" value="TRANSMEMBRANE PROTEIN 245"/>
    <property type="match status" value="1"/>
</dbReference>
<dbReference type="PANTHER" id="PTHR21716">
    <property type="entry name" value="TRANSMEMBRANE PROTEIN"/>
    <property type="match status" value="1"/>
</dbReference>
<feature type="transmembrane region" description="Helical" evidence="7">
    <location>
        <begin position="336"/>
        <end position="358"/>
    </location>
</feature>
<evidence type="ECO:0008006" key="10">
    <source>
        <dbReference type="Google" id="ProtNLM"/>
    </source>
</evidence>
<feature type="transmembrane region" description="Helical" evidence="7">
    <location>
        <begin position="699"/>
        <end position="732"/>
    </location>
</feature>
<feature type="transmembrane region" description="Helical" evidence="7">
    <location>
        <begin position="631"/>
        <end position="656"/>
    </location>
</feature>
<evidence type="ECO:0000313" key="9">
    <source>
        <dbReference type="Proteomes" id="UP000822688"/>
    </source>
</evidence>